<dbReference type="Pfam" id="PF01120">
    <property type="entry name" value="Alpha_L_fucos"/>
    <property type="match status" value="1"/>
</dbReference>
<keyword evidence="4" id="KW-0732">Signal</keyword>
<dbReference type="Gene3D" id="3.20.20.80">
    <property type="entry name" value="Glycosidases"/>
    <property type="match status" value="1"/>
</dbReference>
<dbReference type="OrthoDB" id="107551at2"/>
<dbReference type="GO" id="GO:0016139">
    <property type="term" value="P:glycoside catabolic process"/>
    <property type="evidence" value="ECO:0007669"/>
    <property type="project" value="TreeGrafter"/>
</dbReference>
<dbReference type="GO" id="GO:0005764">
    <property type="term" value="C:lysosome"/>
    <property type="evidence" value="ECO:0007669"/>
    <property type="project" value="TreeGrafter"/>
</dbReference>
<dbReference type="RefSeq" id="WP_083487430.1">
    <property type="nucleotide sequence ID" value="NZ_AZEC01000001.1"/>
</dbReference>
<evidence type="ECO:0000256" key="2">
    <source>
        <dbReference type="ARBA" id="ARBA00007951"/>
    </source>
</evidence>
<comment type="caution">
    <text evidence="8">The sequence shown here is derived from an EMBL/GenBank/DDBJ whole genome shotgun (WGS) entry which is preliminary data.</text>
</comment>
<dbReference type="SUPFAM" id="SSF51445">
    <property type="entry name" value="(Trans)glycosidases"/>
    <property type="match status" value="1"/>
</dbReference>
<keyword evidence="6" id="KW-0326">Glycosidase</keyword>
<evidence type="ECO:0000313" key="9">
    <source>
        <dbReference type="Proteomes" id="UP000051330"/>
    </source>
</evidence>
<organism evidence="8 9">
    <name type="scientific">Schleiferilactobacillus perolens DSM 12744</name>
    <dbReference type="NCBI Taxonomy" id="1423792"/>
    <lineage>
        <taxon>Bacteria</taxon>
        <taxon>Bacillati</taxon>
        <taxon>Bacillota</taxon>
        <taxon>Bacilli</taxon>
        <taxon>Lactobacillales</taxon>
        <taxon>Lactobacillaceae</taxon>
        <taxon>Schleiferilactobacillus</taxon>
    </lineage>
</organism>
<dbReference type="EC" id="3.2.1.51" evidence="3"/>
<keyword evidence="5" id="KW-0378">Hydrolase</keyword>
<comment type="similarity">
    <text evidence="2">Belongs to the glycosyl hydrolase 29 family.</text>
</comment>
<dbReference type="PANTHER" id="PTHR10030">
    <property type="entry name" value="ALPHA-L-FUCOSIDASE"/>
    <property type="match status" value="1"/>
</dbReference>
<dbReference type="PANTHER" id="PTHR10030:SF37">
    <property type="entry name" value="ALPHA-L-FUCOSIDASE-RELATED"/>
    <property type="match status" value="1"/>
</dbReference>
<name>A0A0R1N4X2_9LACO</name>
<dbReference type="STRING" id="1423792.FD09_GL000388"/>
<evidence type="ECO:0000256" key="3">
    <source>
        <dbReference type="ARBA" id="ARBA00012662"/>
    </source>
</evidence>
<dbReference type="SMART" id="SM00812">
    <property type="entry name" value="Alpha_L_fucos"/>
    <property type="match status" value="1"/>
</dbReference>
<dbReference type="PIRSF" id="PIRSF001092">
    <property type="entry name" value="Alpha-L-fucosidase"/>
    <property type="match status" value="1"/>
</dbReference>
<evidence type="ECO:0000256" key="5">
    <source>
        <dbReference type="ARBA" id="ARBA00022801"/>
    </source>
</evidence>
<evidence type="ECO:0000313" key="8">
    <source>
        <dbReference type="EMBL" id="KRL14729.1"/>
    </source>
</evidence>
<accession>A0A0R1N4X2</accession>
<dbReference type="GO" id="GO:0004560">
    <property type="term" value="F:alpha-L-fucosidase activity"/>
    <property type="evidence" value="ECO:0007669"/>
    <property type="project" value="InterPro"/>
</dbReference>
<evidence type="ECO:0000259" key="7">
    <source>
        <dbReference type="Pfam" id="PF01120"/>
    </source>
</evidence>
<dbReference type="Proteomes" id="UP000051330">
    <property type="component" value="Unassembled WGS sequence"/>
</dbReference>
<keyword evidence="9" id="KW-1185">Reference proteome</keyword>
<dbReference type="PRINTS" id="PR00741">
    <property type="entry name" value="GLHYDRLASE29"/>
</dbReference>
<reference evidence="8 9" key="1">
    <citation type="journal article" date="2015" name="Genome Announc.">
        <title>Expanding the biotechnology potential of lactobacilli through comparative genomics of 213 strains and associated genera.</title>
        <authorList>
            <person name="Sun Z."/>
            <person name="Harris H.M."/>
            <person name="McCann A."/>
            <person name="Guo C."/>
            <person name="Argimon S."/>
            <person name="Zhang W."/>
            <person name="Yang X."/>
            <person name="Jeffery I.B."/>
            <person name="Cooney J.C."/>
            <person name="Kagawa T.F."/>
            <person name="Liu W."/>
            <person name="Song Y."/>
            <person name="Salvetti E."/>
            <person name="Wrobel A."/>
            <person name="Rasinkangas P."/>
            <person name="Parkhill J."/>
            <person name="Rea M.C."/>
            <person name="O'Sullivan O."/>
            <person name="Ritari J."/>
            <person name="Douillard F.P."/>
            <person name="Paul Ross R."/>
            <person name="Yang R."/>
            <person name="Briner A.E."/>
            <person name="Felis G.E."/>
            <person name="de Vos W.M."/>
            <person name="Barrangou R."/>
            <person name="Klaenhammer T.R."/>
            <person name="Caufield P.W."/>
            <person name="Cui Y."/>
            <person name="Zhang H."/>
            <person name="O'Toole P.W."/>
        </authorList>
    </citation>
    <scope>NUCLEOTIDE SEQUENCE [LARGE SCALE GENOMIC DNA]</scope>
    <source>
        <strain evidence="8 9">DSM 12744</strain>
    </source>
</reference>
<dbReference type="InterPro" id="IPR000933">
    <property type="entry name" value="Glyco_hydro_29"/>
</dbReference>
<dbReference type="PATRIC" id="fig|1423792.3.peg.390"/>
<dbReference type="EMBL" id="AZEC01000001">
    <property type="protein sequence ID" value="KRL14729.1"/>
    <property type="molecule type" value="Genomic_DNA"/>
</dbReference>
<gene>
    <name evidence="8" type="ORF">FD09_GL000388</name>
</gene>
<evidence type="ECO:0000256" key="4">
    <source>
        <dbReference type="ARBA" id="ARBA00022729"/>
    </source>
</evidence>
<protein>
    <recommendedName>
        <fullName evidence="3">alpha-L-fucosidase</fullName>
        <ecNumber evidence="3">3.2.1.51</ecNumber>
    </recommendedName>
</protein>
<feature type="domain" description="Glycoside hydrolase family 29 N-terminal" evidence="7">
    <location>
        <begin position="14"/>
        <end position="360"/>
    </location>
</feature>
<dbReference type="GO" id="GO:0006004">
    <property type="term" value="P:fucose metabolic process"/>
    <property type="evidence" value="ECO:0007669"/>
    <property type="project" value="InterPro"/>
</dbReference>
<dbReference type="InterPro" id="IPR017853">
    <property type="entry name" value="GH"/>
</dbReference>
<proteinExistence type="inferred from homology"/>
<dbReference type="InterPro" id="IPR016286">
    <property type="entry name" value="FUC_metazoa-typ"/>
</dbReference>
<comment type="function">
    <text evidence="1">Alpha-L-fucosidase is responsible for hydrolyzing the alpha-1,6-linked fucose joined to the reducing-end N-acetylglucosamine of the carbohydrate moieties of glycoproteins.</text>
</comment>
<sequence>MINMRKDIEEQKNHNWSLEDYEPYPEFHALKKSLSWFQDQKVGLLIHWGLYAQAGIVESWQLSAQDQWARQPTAFRSNMAQLQRDYWKLANQFSPTHYDPYHWAELFRQAGITYAIFTTKHHDGFNMYDTNASNYKITNPHYPYHNDRYEDVFGAFTKAMRQANIAVGAYYSKADWYSENYWPSPKTHYGRTVGYDIREEPEKWTRYVHFVHQQLQEITTQYGPLAMLWLDAGWVKDPQEPLHLAELMDQVRSRQPQMLVVDRTVGGRFENYVTPERQIPTLATRPTIPWESNIPLARNWGYIPHDQYKSTKQIISDLLKIVTLGGNVVFGVGPTAQGLIPTPAKKALHDLGGWLSLNGDGIYGTRACSPEIIQATEKLGCAITEKADAYYLFPMKERQDRIDLHQLPIAPIKKVVSLGQSNISPGIVDGCIHLPGSFSHALFPGMKLIKAEVKSS</sequence>
<dbReference type="AlphaFoldDB" id="A0A0R1N4X2"/>
<dbReference type="InterPro" id="IPR057739">
    <property type="entry name" value="Glyco_hydro_29_N"/>
</dbReference>
<evidence type="ECO:0000256" key="1">
    <source>
        <dbReference type="ARBA" id="ARBA00004071"/>
    </source>
</evidence>
<evidence type="ECO:0000256" key="6">
    <source>
        <dbReference type="ARBA" id="ARBA00023295"/>
    </source>
</evidence>